<dbReference type="Proteomes" id="UP001178354">
    <property type="component" value="Unassembled WGS sequence"/>
</dbReference>
<organism evidence="12 13">
    <name type="scientific">Porticoccus litoralis</name>
    <dbReference type="NCBI Taxonomy" id="434086"/>
    <lineage>
        <taxon>Bacteria</taxon>
        <taxon>Pseudomonadati</taxon>
        <taxon>Pseudomonadota</taxon>
        <taxon>Gammaproteobacteria</taxon>
        <taxon>Cellvibrionales</taxon>
        <taxon>Porticoccaceae</taxon>
        <taxon>Porticoccus</taxon>
    </lineage>
</organism>
<dbReference type="PANTHER" id="PTHR43034">
    <property type="entry name" value="ION-TRANSLOCATING OXIDOREDUCTASE COMPLEX SUBUNIT C"/>
    <property type="match status" value="1"/>
</dbReference>
<feature type="binding site" evidence="8">
    <location>
        <position position="371"/>
    </location>
    <ligand>
        <name>[4Fe-4S] cluster</name>
        <dbReference type="ChEBI" id="CHEBI:49883"/>
        <label>1</label>
    </ligand>
</feature>
<sequence>MRKIWDLVGGVHPPENKHQSVQQPIGRLPLPEKLVIPLNQHIGAPPKLVVNIGDEVLKGQVLAEPNGMVSVGVHAPTSGVISDISDYPIPHPSGMSARCITLIPDNYDRWIEHAGLDDFRACSPAKLLELIREAGIAGLGGAGFPAAVKLSARKPVSTLIINATECEPYITADDMLIRERAEDIVEGIRILAYILGDPEEVLIGIEDNKPEAYEALQPYLADTNIELVEFPTRYPSGGEKQLIQILTGKEVPSGGLPADIGIVCQNIGTTYAVQRAIRHGEPLISRVTTVTGRACTLNRNYQTLIGTPISHLLKHNGYDHHHCARLIMGGPMMGFTLTDMDVPVIKTTNCILAPSKEELPTPPPAQACIRCGMCAEACPASLLPQQLFWYAQSQNYERLEAHNLFDCIECGACSYVCPSNIPLVQYYRAAKGEIRKQAQEKIKSDRARARFEFQQARKAKEEAEKAAKREARKKAAAEARAKSGDPAATTDSQSDIVQAAMARAAEKQASPEAQKAKLERGVARAENHLQTVEQRLLAAEQEGNEQQVEQARAAVADARLRLDDAHAKLQALETEGASTENKVMDRLQASPNEALQKKIASLRERIAITEQKIAEADDEALKTALQNGLDKQIGKLKEAEKQLAETPAGDAVLTPAGTTDAAAAAIAKAQARAAAMGNLSEEDKLRESIMSLEGRIEKAQAKLDEARASESEHVDALQTGLNKLQQKLLDNREKYFALTGQTVSSEQPPGTEDQPQDAASAAIARAQARAVELANMSEQDKLREAVDSLKGRLEKSRQKLRQAEAEGSEHVEALRTAAEKLEAKLVTAEQQLAEYNA</sequence>
<keyword evidence="13" id="KW-1185">Reference proteome</keyword>
<proteinExistence type="inferred from homology"/>
<feature type="binding site" evidence="8">
    <location>
        <position position="417"/>
    </location>
    <ligand>
        <name>[4Fe-4S] cluster</name>
        <dbReference type="ChEBI" id="CHEBI:49883"/>
        <label>1</label>
    </ligand>
</feature>
<comment type="subunit">
    <text evidence="8">The complex is composed of six subunits: RnfA, RnfB, RnfC, RnfD, RnfE and RnfG.</text>
</comment>
<evidence type="ECO:0000256" key="3">
    <source>
        <dbReference type="ARBA" id="ARBA00022723"/>
    </source>
</evidence>
<keyword evidence="3 8" id="KW-0479">Metal-binding</keyword>
<dbReference type="NCBIfam" id="NF003454">
    <property type="entry name" value="PRK05035.1"/>
    <property type="match status" value="1"/>
</dbReference>
<dbReference type="GO" id="GO:0022900">
    <property type="term" value="P:electron transport chain"/>
    <property type="evidence" value="ECO:0007669"/>
    <property type="project" value="UniProtKB-UniRule"/>
</dbReference>
<keyword evidence="7 8" id="KW-0411">Iron-sulfur</keyword>
<dbReference type="GO" id="GO:0046872">
    <property type="term" value="F:metal ion binding"/>
    <property type="evidence" value="ECO:0007669"/>
    <property type="project" value="UniProtKB-KW"/>
</dbReference>
<keyword evidence="8" id="KW-1278">Translocase</keyword>
<comment type="subcellular location">
    <subcellularLocation>
        <location evidence="8">Cell inner membrane</location>
        <topology evidence="8">Peripheral membrane protein</topology>
    </subcellularLocation>
</comment>
<feature type="region of interest" description="Disordered" evidence="10">
    <location>
        <begin position="456"/>
        <end position="521"/>
    </location>
</feature>
<feature type="binding site" evidence="8">
    <location>
        <position position="410"/>
    </location>
    <ligand>
        <name>[4Fe-4S] cluster</name>
        <dbReference type="ChEBI" id="CHEBI:49883"/>
        <label>2</label>
    </ligand>
</feature>
<protein>
    <recommendedName>
        <fullName evidence="8">Ion-translocating oxidoreductase complex subunit C</fullName>
        <ecNumber evidence="8">7.-.-.-</ecNumber>
    </recommendedName>
    <alternativeName>
        <fullName evidence="8">Rnf electron transport complex subunit C</fullName>
    </alternativeName>
</protein>
<evidence type="ECO:0000256" key="4">
    <source>
        <dbReference type="ARBA" id="ARBA00022737"/>
    </source>
</evidence>
<dbReference type="InterPro" id="IPR010208">
    <property type="entry name" value="Ion_transpt_RnfC/RsxC"/>
</dbReference>
<evidence type="ECO:0000259" key="11">
    <source>
        <dbReference type="PROSITE" id="PS51379"/>
    </source>
</evidence>
<feature type="domain" description="4Fe-4S ferredoxin-type" evidence="11">
    <location>
        <begin position="358"/>
        <end position="388"/>
    </location>
</feature>
<name>A0AAW8B1U4_9GAMM</name>
<comment type="cofactor">
    <cofactor evidence="8">
        <name>[4Fe-4S] cluster</name>
        <dbReference type="ChEBI" id="CHEBI:49883"/>
    </cofactor>
    <text evidence="8">Binds 2 [4Fe-4S] clusters per subunit.</text>
</comment>
<dbReference type="InterPro" id="IPR026902">
    <property type="entry name" value="RnfC_N"/>
</dbReference>
<keyword evidence="4 8" id="KW-0677">Repeat</keyword>
<keyword evidence="8" id="KW-0997">Cell inner membrane</keyword>
<dbReference type="InterPro" id="IPR017900">
    <property type="entry name" value="4Fe4S_Fe_S_CS"/>
</dbReference>
<dbReference type="SUPFAM" id="SSF142019">
    <property type="entry name" value="Nqo1 FMN-binding domain-like"/>
    <property type="match status" value="1"/>
</dbReference>
<keyword evidence="9" id="KW-0175">Coiled coil</keyword>
<dbReference type="HAMAP" id="MF_00461">
    <property type="entry name" value="RsxC_RnfC"/>
    <property type="match status" value="1"/>
</dbReference>
<keyword evidence="5 8" id="KW-0249">Electron transport</keyword>
<evidence type="ECO:0000256" key="8">
    <source>
        <dbReference type="HAMAP-Rule" id="MF_00461"/>
    </source>
</evidence>
<comment type="similarity">
    <text evidence="8">Belongs to the 4Fe4S bacterial-type ferredoxin family. RnfC subfamily.</text>
</comment>
<evidence type="ECO:0000256" key="6">
    <source>
        <dbReference type="ARBA" id="ARBA00023004"/>
    </source>
</evidence>
<dbReference type="NCBIfam" id="TIGR01945">
    <property type="entry name" value="rnfC"/>
    <property type="match status" value="1"/>
</dbReference>
<dbReference type="GO" id="GO:0005886">
    <property type="term" value="C:plasma membrane"/>
    <property type="evidence" value="ECO:0007669"/>
    <property type="project" value="UniProtKB-SubCell"/>
</dbReference>
<keyword evidence="8" id="KW-0472">Membrane</keyword>
<feature type="coiled-coil region" evidence="9">
    <location>
        <begin position="682"/>
        <end position="709"/>
    </location>
</feature>
<feature type="binding site" evidence="8">
    <location>
        <position position="413"/>
    </location>
    <ligand>
        <name>[4Fe-4S] cluster</name>
        <dbReference type="ChEBI" id="CHEBI:49883"/>
        <label>2</label>
    </ligand>
</feature>
<dbReference type="FunFam" id="3.30.70.20:FF:000044">
    <property type="entry name" value="Ion-translocating oxidoreductase complex subunit C"/>
    <property type="match status" value="1"/>
</dbReference>
<evidence type="ECO:0000256" key="10">
    <source>
        <dbReference type="SAM" id="MobiDB-lite"/>
    </source>
</evidence>
<dbReference type="RefSeq" id="WP_305169473.1">
    <property type="nucleotide sequence ID" value="NZ_JAUUUU010000001.1"/>
</dbReference>
<dbReference type="InterPro" id="IPR017896">
    <property type="entry name" value="4Fe4S_Fe-S-bd"/>
</dbReference>
<reference evidence="12" key="2">
    <citation type="submission" date="2023-08" db="EMBL/GenBank/DDBJ databases">
        <authorList>
            <person name="Luo J."/>
        </authorList>
    </citation>
    <scope>NUCLEOTIDE SEQUENCE</scope>
    <source>
        <strain evidence="12">DSM 25064</strain>
    </source>
</reference>
<feature type="binding site" evidence="8">
    <location>
        <position position="374"/>
    </location>
    <ligand>
        <name>[4Fe-4S] cluster</name>
        <dbReference type="ChEBI" id="CHEBI:49883"/>
        <label>1</label>
    </ligand>
</feature>
<comment type="function">
    <text evidence="8">Part of a membrane-bound complex that couples electron transfer with translocation of ions across the membrane.</text>
</comment>
<feature type="domain" description="4Fe-4S ferredoxin-type" evidence="11">
    <location>
        <begin position="397"/>
        <end position="427"/>
    </location>
</feature>
<dbReference type="InterPro" id="IPR011538">
    <property type="entry name" value="Nuo51_FMN-bd"/>
</dbReference>
<dbReference type="EMBL" id="JAUUUU010000001">
    <property type="protein sequence ID" value="MDP1519961.1"/>
    <property type="molecule type" value="Genomic_DNA"/>
</dbReference>
<evidence type="ECO:0000256" key="7">
    <source>
        <dbReference type="ARBA" id="ARBA00023014"/>
    </source>
</evidence>
<feature type="compositionally biased region" description="Basic and acidic residues" evidence="10">
    <location>
        <begin position="458"/>
        <end position="483"/>
    </location>
</feature>
<dbReference type="SUPFAM" id="SSF46548">
    <property type="entry name" value="alpha-helical ferredoxin"/>
    <property type="match status" value="1"/>
</dbReference>
<feature type="region of interest" description="Disordered" evidence="10">
    <location>
        <begin position="740"/>
        <end position="763"/>
    </location>
</feature>
<dbReference type="PANTHER" id="PTHR43034:SF2">
    <property type="entry name" value="ION-TRANSLOCATING OXIDOREDUCTASE COMPLEX SUBUNIT C"/>
    <property type="match status" value="1"/>
</dbReference>
<feature type="binding site" evidence="8">
    <location>
        <position position="378"/>
    </location>
    <ligand>
        <name>[4Fe-4S] cluster</name>
        <dbReference type="ChEBI" id="CHEBI:49883"/>
        <label>2</label>
    </ligand>
</feature>
<gene>
    <name evidence="12" type="primary">rsxC</name>
    <name evidence="8" type="synonym">rnfC</name>
    <name evidence="12" type="ORF">Q8A57_03175</name>
</gene>
<dbReference type="GO" id="GO:0051539">
    <property type="term" value="F:4 iron, 4 sulfur cluster binding"/>
    <property type="evidence" value="ECO:0007669"/>
    <property type="project" value="UniProtKB-KW"/>
</dbReference>
<dbReference type="PROSITE" id="PS00198">
    <property type="entry name" value="4FE4S_FER_1"/>
    <property type="match status" value="1"/>
</dbReference>
<reference evidence="12" key="1">
    <citation type="journal article" date="2010" name="Int. J. Syst. Evol. Microbiol.">
        <title>Porticoccus litoralis gen. nov., sp. nov., a gammaproteobacterium isolated from the Yellow Sea.</title>
        <authorList>
            <person name="Oh H.M."/>
            <person name="Kim H."/>
            <person name="Kim K.M."/>
            <person name="Min G.S."/>
            <person name="Cho J.C."/>
        </authorList>
    </citation>
    <scope>NUCLEOTIDE SEQUENCE</scope>
    <source>
        <strain evidence="12">DSM 25064</strain>
    </source>
</reference>
<evidence type="ECO:0000313" key="13">
    <source>
        <dbReference type="Proteomes" id="UP001178354"/>
    </source>
</evidence>
<evidence type="ECO:0000256" key="5">
    <source>
        <dbReference type="ARBA" id="ARBA00022982"/>
    </source>
</evidence>
<comment type="caution">
    <text evidence="12">The sequence shown here is derived from an EMBL/GenBank/DDBJ whole genome shotgun (WGS) entry which is preliminary data.</text>
</comment>
<dbReference type="AlphaFoldDB" id="A0AAW8B1U4"/>
<dbReference type="Gene3D" id="3.40.50.11540">
    <property type="entry name" value="NADH-ubiquinone oxidoreductase 51kDa subunit"/>
    <property type="match status" value="1"/>
</dbReference>
<keyword evidence="1 8" id="KW-0813">Transport</keyword>
<dbReference type="Pfam" id="PF01512">
    <property type="entry name" value="Complex1_51K"/>
    <property type="match status" value="1"/>
</dbReference>
<dbReference type="InterPro" id="IPR037225">
    <property type="entry name" value="Nuo51_FMN-bd_sf"/>
</dbReference>
<evidence type="ECO:0000256" key="9">
    <source>
        <dbReference type="SAM" id="Coils"/>
    </source>
</evidence>
<dbReference type="Pfam" id="PF13375">
    <property type="entry name" value="RnfC_N"/>
    <property type="match status" value="1"/>
</dbReference>
<feature type="binding site" evidence="8">
    <location>
        <position position="407"/>
    </location>
    <ligand>
        <name>[4Fe-4S] cluster</name>
        <dbReference type="ChEBI" id="CHEBI:49883"/>
        <label>2</label>
    </ligand>
</feature>
<feature type="binding site" evidence="8">
    <location>
        <position position="368"/>
    </location>
    <ligand>
        <name>[4Fe-4S] cluster</name>
        <dbReference type="ChEBI" id="CHEBI:49883"/>
        <label>1</label>
    </ligand>
</feature>
<feature type="coiled-coil region" evidence="9">
    <location>
        <begin position="779"/>
        <end position="831"/>
    </location>
</feature>
<dbReference type="GO" id="GO:0009055">
    <property type="term" value="F:electron transfer activity"/>
    <property type="evidence" value="ECO:0007669"/>
    <property type="project" value="InterPro"/>
</dbReference>
<keyword evidence="6 8" id="KW-0408">Iron</keyword>
<keyword evidence="2 8" id="KW-0004">4Fe-4S</keyword>
<dbReference type="Gene3D" id="3.30.70.20">
    <property type="match status" value="1"/>
</dbReference>
<evidence type="ECO:0000256" key="1">
    <source>
        <dbReference type="ARBA" id="ARBA00022448"/>
    </source>
</evidence>
<evidence type="ECO:0000256" key="2">
    <source>
        <dbReference type="ARBA" id="ARBA00022485"/>
    </source>
</evidence>
<dbReference type="Pfam" id="PF13183">
    <property type="entry name" value="Fer4_8"/>
    <property type="match status" value="1"/>
</dbReference>
<dbReference type="PROSITE" id="PS51379">
    <property type="entry name" value="4FE4S_FER_2"/>
    <property type="match status" value="2"/>
</dbReference>
<dbReference type="EC" id="7.-.-.-" evidence="8"/>
<keyword evidence="8" id="KW-1003">Cell membrane</keyword>
<accession>A0AAW8B1U4</accession>
<evidence type="ECO:0000313" key="12">
    <source>
        <dbReference type="EMBL" id="MDP1519961.1"/>
    </source>
</evidence>